<dbReference type="EMBL" id="QFNK01000016">
    <property type="protein sequence ID" value="PZO88472.1"/>
    <property type="molecule type" value="Genomic_DNA"/>
</dbReference>
<dbReference type="InterPro" id="IPR035968">
    <property type="entry name" value="ATP_synth_F1_ATPase_gsu"/>
</dbReference>
<dbReference type="GO" id="GO:0005524">
    <property type="term" value="F:ATP binding"/>
    <property type="evidence" value="ECO:0007669"/>
    <property type="project" value="UniProtKB-UniRule"/>
</dbReference>
<evidence type="ECO:0000256" key="8">
    <source>
        <dbReference type="ARBA" id="ARBA00023196"/>
    </source>
</evidence>
<dbReference type="Gene3D" id="1.10.287.80">
    <property type="entry name" value="ATP synthase, gamma subunit, helix hairpin domain"/>
    <property type="match status" value="1"/>
</dbReference>
<dbReference type="Gene3D" id="3.40.1380.10">
    <property type="match status" value="1"/>
</dbReference>
<keyword evidence="8 10" id="KW-0139">CF(1)</keyword>
<evidence type="ECO:0000256" key="7">
    <source>
        <dbReference type="ARBA" id="ARBA00023136"/>
    </source>
</evidence>
<dbReference type="CDD" id="cd12151">
    <property type="entry name" value="F1-ATPase_gamma"/>
    <property type="match status" value="1"/>
</dbReference>
<evidence type="ECO:0000256" key="4">
    <source>
        <dbReference type="ARBA" id="ARBA00022448"/>
    </source>
</evidence>
<dbReference type="GO" id="GO:0042777">
    <property type="term" value="P:proton motive force-driven plasma membrane ATP synthesis"/>
    <property type="evidence" value="ECO:0007669"/>
    <property type="project" value="UniProtKB-UniRule"/>
</dbReference>
<keyword evidence="6 10" id="KW-0406">Ion transport</keyword>
<proteinExistence type="inferred from homology"/>
<evidence type="ECO:0000256" key="3">
    <source>
        <dbReference type="ARBA" id="ARBA00007681"/>
    </source>
</evidence>
<dbReference type="NCBIfam" id="TIGR01146">
    <property type="entry name" value="ATPsyn_F1gamma"/>
    <property type="match status" value="1"/>
</dbReference>
<dbReference type="PIRSF" id="PIRSF039089">
    <property type="entry name" value="ATP_synthase_gamma"/>
    <property type="match status" value="1"/>
</dbReference>
<comment type="function">
    <text evidence="1 10">Produces ATP from ADP in the presence of a proton gradient across the membrane. The gamma chain is believed to be important in regulating ATPase activity and the flow of protons through the CF(0) complex.</text>
</comment>
<comment type="caution">
    <text evidence="11">The sequence shown here is derived from an EMBL/GenBank/DDBJ whole genome shotgun (WGS) entry which is preliminary data.</text>
</comment>
<comment type="subcellular location">
    <subcellularLocation>
        <location evidence="10">Cell membrane</location>
        <topology evidence="10">Peripheral membrane protein</topology>
    </subcellularLocation>
    <subcellularLocation>
        <location evidence="2">Membrane</location>
        <topology evidence="2">Peripheral membrane protein</topology>
    </subcellularLocation>
</comment>
<keyword evidence="7 10" id="KW-0472">Membrane</keyword>
<dbReference type="PANTHER" id="PTHR11693:SF22">
    <property type="entry name" value="ATP SYNTHASE SUBUNIT GAMMA, MITOCHONDRIAL"/>
    <property type="match status" value="1"/>
</dbReference>
<reference evidence="11 12" key="1">
    <citation type="submission" date="2017-08" db="EMBL/GenBank/DDBJ databases">
        <title>Infants hospitalized years apart are colonized by the same room-sourced microbial strains.</title>
        <authorList>
            <person name="Brooks B."/>
            <person name="Olm M.R."/>
            <person name="Firek B.A."/>
            <person name="Baker R."/>
            <person name="Thomas B.C."/>
            <person name="Morowitz M.J."/>
            <person name="Banfield J.F."/>
        </authorList>
    </citation>
    <scope>NUCLEOTIDE SEQUENCE [LARGE SCALE GENOMIC DNA]</scope>
    <source>
        <strain evidence="11">S2_018_000_R2_104</strain>
    </source>
</reference>
<accession>A0A2W5A5J9</accession>
<evidence type="ECO:0000256" key="6">
    <source>
        <dbReference type="ARBA" id="ARBA00023065"/>
    </source>
</evidence>
<name>A0A2W5A5J9_9BACT</name>
<gene>
    <name evidence="10" type="primary">atpG</name>
    <name evidence="11" type="ORF">DI626_01630</name>
</gene>
<dbReference type="GO" id="GO:0005886">
    <property type="term" value="C:plasma membrane"/>
    <property type="evidence" value="ECO:0007669"/>
    <property type="project" value="UniProtKB-SubCell"/>
</dbReference>
<dbReference type="HAMAP" id="MF_00815">
    <property type="entry name" value="ATP_synth_gamma_bact"/>
    <property type="match status" value="1"/>
</dbReference>
<keyword evidence="5 10" id="KW-0375">Hydrogen ion transport</keyword>
<dbReference type="InterPro" id="IPR000131">
    <property type="entry name" value="ATP_synth_F1_gsu"/>
</dbReference>
<evidence type="ECO:0000256" key="2">
    <source>
        <dbReference type="ARBA" id="ARBA00004170"/>
    </source>
</evidence>
<dbReference type="GO" id="GO:0045259">
    <property type="term" value="C:proton-transporting ATP synthase complex"/>
    <property type="evidence" value="ECO:0007669"/>
    <property type="project" value="UniProtKB-KW"/>
</dbReference>
<evidence type="ECO:0000256" key="9">
    <source>
        <dbReference type="ARBA" id="ARBA00023310"/>
    </source>
</evidence>
<dbReference type="GO" id="GO:0046933">
    <property type="term" value="F:proton-transporting ATP synthase activity, rotational mechanism"/>
    <property type="evidence" value="ECO:0007669"/>
    <property type="project" value="UniProtKB-UniRule"/>
</dbReference>
<dbReference type="AlphaFoldDB" id="A0A2W5A5J9"/>
<organism evidence="11 12">
    <name type="scientific">Micavibrio aeruginosavorus</name>
    <dbReference type="NCBI Taxonomy" id="349221"/>
    <lineage>
        <taxon>Bacteria</taxon>
        <taxon>Pseudomonadati</taxon>
        <taxon>Bdellovibrionota</taxon>
        <taxon>Bdellovibrionia</taxon>
        <taxon>Bdellovibrionales</taxon>
        <taxon>Pseudobdellovibrionaceae</taxon>
        <taxon>Micavibrio</taxon>
    </lineage>
</organism>
<dbReference type="PANTHER" id="PTHR11693">
    <property type="entry name" value="ATP SYNTHASE GAMMA CHAIN"/>
    <property type="match status" value="1"/>
</dbReference>
<dbReference type="NCBIfam" id="NF004146">
    <property type="entry name" value="PRK05621.1-4"/>
    <property type="match status" value="1"/>
</dbReference>
<dbReference type="InterPro" id="IPR023632">
    <property type="entry name" value="ATP_synth_F1_gsu_CS"/>
</dbReference>
<comment type="similarity">
    <text evidence="3 10">Belongs to the ATPase gamma chain family.</text>
</comment>
<dbReference type="Pfam" id="PF00231">
    <property type="entry name" value="ATP-synt"/>
    <property type="match status" value="1"/>
</dbReference>
<keyword evidence="9 10" id="KW-0066">ATP synthesis</keyword>
<evidence type="ECO:0000256" key="1">
    <source>
        <dbReference type="ARBA" id="ARBA00003456"/>
    </source>
</evidence>
<dbReference type="PROSITE" id="PS00153">
    <property type="entry name" value="ATPASE_GAMMA"/>
    <property type="match status" value="1"/>
</dbReference>
<evidence type="ECO:0000256" key="5">
    <source>
        <dbReference type="ARBA" id="ARBA00022781"/>
    </source>
</evidence>
<protein>
    <recommendedName>
        <fullName evidence="10">ATP synthase gamma chain</fullName>
    </recommendedName>
    <alternativeName>
        <fullName evidence="10">ATP synthase F1 sector gamma subunit</fullName>
    </alternativeName>
    <alternativeName>
        <fullName evidence="10">F-ATPase gamma subunit</fullName>
    </alternativeName>
</protein>
<evidence type="ECO:0000256" key="10">
    <source>
        <dbReference type="HAMAP-Rule" id="MF_00815"/>
    </source>
</evidence>
<evidence type="ECO:0000313" key="11">
    <source>
        <dbReference type="EMBL" id="PZO88472.1"/>
    </source>
</evidence>
<keyword evidence="4 10" id="KW-0813">Transport</keyword>
<dbReference type="PRINTS" id="PR00126">
    <property type="entry name" value="ATPASEGAMMA"/>
</dbReference>
<comment type="subunit">
    <text evidence="10">F-type ATPases have 2 components, CF(1) - the catalytic core - and CF(0) - the membrane proton channel. CF(1) has five subunits: alpha(3), beta(3), gamma(1), delta(1), epsilon(1). CF(0) has three main subunits: a, b and c.</text>
</comment>
<sequence length="304" mass="33125">MPSLKEFRNRITSVKSTRKITSAMKMVAASKLKKAQTAAEAAQPYARAMGEMMDRVAKNVVITNASPKLLAGTGRDDVQLLVVITSDRGLAGGFNGNLVRHARNEARRLIANGKTVKIITVGRKARDLLKRDFSDKIIRSFVGLGSGKSLSFAEVDEVTQYVLSLFEAGEFDVASLIYNRFVSVLAQKPMSQQIIPFAAAESVAANNNQKPQEQAGESLTSPYSFEPGEEEILALLLPKNLGIQVYRALLDSAAGEQAARMTAMDNATRNAGDMIKRLTIQYNRARQAYITKELIEIISGAEAV</sequence>
<evidence type="ECO:0000313" key="12">
    <source>
        <dbReference type="Proteomes" id="UP000249557"/>
    </source>
</evidence>
<dbReference type="FunFam" id="1.10.287.80:FF:000001">
    <property type="entry name" value="ATP synthase gamma chain"/>
    <property type="match status" value="1"/>
</dbReference>
<dbReference type="SUPFAM" id="SSF52943">
    <property type="entry name" value="ATP synthase (F1-ATPase), gamma subunit"/>
    <property type="match status" value="1"/>
</dbReference>
<keyword evidence="10" id="KW-1003">Cell membrane</keyword>
<dbReference type="Proteomes" id="UP000249557">
    <property type="component" value="Unassembled WGS sequence"/>
</dbReference>